<sequence length="505" mass="52196">MKTQLKRVLVAGAGVSGAGCARALVQLGADVIIADNSLAAASALAEELKQFLTPDKGVHGSADRAPRVIPVAATAVDFEDDRELAALDLVVTSPGWPPHAPLLIAAKRAGLEVIGDVELGFRLDRAGVYGPCRDWLVVTGTNGKTTTTGMLSSIMDAHGARVGKRAMATGNIGASVFEALAARPRVDILVLEASSFQLHWAPTLIPDVGVLLNIADDHIDWHGSFAAYAADKATVLRAAKRVVGIDDAVARRISDERDAAAEDGGTGTTRGFTQYAPITGQVGVRDRALVLAEEALVGEGLDSENAQESTMTELAQIEGLQPPGAAGILDAGAAAAAAYDYGVAPHDIAAGLARYRVAAHRGAVVATIAGVDYIDNSKATNPHAAQAAMAGLESIIWVAGGQLKGASVEELVRAEAHRLKAVVLIGVDRHAIAETLHRQAPGIPVELISEQDPQRCMDLAVAAAHKQASAGDTVLLAPAAASLDMFSGMAQRGDLFARATSDYSG</sequence>
<dbReference type="Gene3D" id="3.40.1190.10">
    <property type="entry name" value="Mur-like, catalytic domain"/>
    <property type="match status" value="1"/>
</dbReference>
<accession>A0AAP4F9J3</accession>
<comment type="pathway">
    <text evidence="2 9 10">Cell wall biogenesis; peptidoglycan biosynthesis.</text>
</comment>
<feature type="domain" description="Mur ligase central" evidence="13">
    <location>
        <begin position="138"/>
        <end position="256"/>
    </location>
</feature>
<dbReference type="GO" id="GO:0005524">
    <property type="term" value="F:ATP binding"/>
    <property type="evidence" value="ECO:0007669"/>
    <property type="project" value="UniProtKB-UniRule"/>
</dbReference>
<evidence type="ECO:0000256" key="2">
    <source>
        <dbReference type="ARBA" id="ARBA00004752"/>
    </source>
</evidence>
<dbReference type="PROSITE" id="PS51257">
    <property type="entry name" value="PROKAR_LIPOPROTEIN"/>
    <property type="match status" value="1"/>
</dbReference>
<evidence type="ECO:0000259" key="13">
    <source>
        <dbReference type="Pfam" id="PF08245"/>
    </source>
</evidence>
<evidence type="ECO:0000256" key="3">
    <source>
        <dbReference type="ARBA" id="ARBA00022490"/>
    </source>
</evidence>
<evidence type="ECO:0000256" key="7">
    <source>
        <dbReference type="ARBA" id="ARBA00022840"/>
    </source>
</evidence>
<feature type="domain" description="Mur ligase C-terminal" evidence="12">
    <location>
        <begin position="360"/>
        <end position="479"/>
    </location>
</feature>
<evidence type="ECO:0000256" key="9">
    <source>
        <dbReference type="HAMAP-Rule" id="MF_00639"/>
    </source>
</evidence>
<evidence type="ECO:0000259" key="12">
    <source>
        <dbReference type="Pfam" id="PF02875"/>
    </source>
</evidence>
<dbReference type="Pfam" id="PF01262">
    <property type="entry name" value="AlaDh_PNT_C"/>
    <property type="match status" value="1"/>
</dbReference>
<comment type="caution">
    <text evidence="14">The sequence shown here is derived from an EMBL/GenBank/DDBJ whole genome shotgun (WGS) entry which is preliminary data.</text>
</comment>
<dbReference type="PANTHER" id="PTHR43692:SF1">
    <property type="entry name" value="UDP-N-ACETYLMURAMOYLALANINE--D-GLUTAMATE LIGASE"/>
    <property type="match status" value="1"/>
</dbReference>
<dbReference type="RefSeq" id="WP_284589048.1">
    <property type="nucleotide sequence ID" value="NZ_JASNUC010000009.1"/>
</dbReference>
<dbReference type="Gene3D" id="3.40.50.720">
    <property type="entry name" value="NAD(P)-binding Rossmann-like Domain"/>
    <property type="match status" value="1"/>
</dbReference>
<dbReference type="GO" id="GO:0008764">
    <property type="term" value="F:UDP-N-acetylmuramoylalanine-D-glutamate ligase activity"/>
    <property type="evidence" value="ECO:0007669"/>
    <property type="project" value="UniProtKB-UniRule"/>
</dbReference>
<keyword evidence="6 9" id="KW-0547">Nucleotide-binding</keyword>
<comment type="function">
    <text evidence="9 10">Cell wall formation. Catalyzes the addition of glutamate to the nucleotide precursor UDP-N-acetylmuramoyl-L-alanine (UMA).</text>
</comment>
<keyword evidence="5 9" id="KW-0132">Cell division</keyword>
<keyword evidence="3 9" id="KW-0963">Cytoplasm</keyword>
<dbReference type="EC" id="6.3.2.9" evidence="9 10"/>
<proteinExistence type="inferred from homology"/>
<keyword evidence="9 10" id="KW-0133">Cell shape</keyword>
<gene>
    <name evidence="9 14" type="primary">murD</name>
    <name evidence="14" type="ORF">QPX42_07100</name>
</gene>
<organism evidence="14 15">
    <name type="scientific">Corynebacterium pseudodiphtheriticum</name>
    <dbReference type="NCBI Taxonomy" id="37637"/>
    <lineage>
        <taxon>Bacteria</taxon>
        <taxon>Bacillati</taxon>
        <taxon>Actinomycetota</taxon>
        <taxon>Actinomycetes</taxon>
        <taxon>Mycobacteriales</taxon>
        <taxon>Corynebacteriaceae</taxon>
        <taxon>Corynebacterium</taxon>
    </lineage>
</organism>
<dbReference type="GO" id="GO:0004326">
    <property type="term" value="F:tetrahydrofolylpolyglutamate synthase activity"/>
    <property type="evidence" value="ECO:0007669"/>
    <property type="project" value="InterPro"/>
</dbReference>
<evidence type="ECO:0000256" key="10">
    <source>
        <dbReference type="RuleBase" id="RU003664"/>
    </source>
</evidence>
<evidence type="ECO:0000256" key="6">
    <source>
        <dbReference type="ARBA" id="ARBA00022741"/>
    </source>
</evidence>
<keyword evidence="9 10" id="KW-0961">Cell wall biogenesis/degradation</keyword>
<dbReference type="SUPFAM" id="SSF53244">
    <property type="entry name" value="MurD-like peptide ligases, peptide-binding domain"/>
    <property type="match status" value="1"/>
</dbReference>
<keyword evidence="8 9" id="KW-0131">Cell cycle</keyword>
<dbReference type="NCBIfam" id="TIGR01087">
    <property type="entry name" value="murD"/>
    <property type="match status" value="1"/>
</dbReference>
<dbReference type="GO" id="GO:0071555">
    <property type="term" value="P:cell wall organization"/>
    <property type="evidence" value="ECO:0007669"/>
    <property type="project" value="UniProtKB-KW"/>
</dbReference>
<dbReference type="Gene3D" id="3.90.190.20">
    <property type="entry name" value="Mur ligase, C-terminal domain"/>
    <property type="match status" value="1"/>
</dbReference>
<comment type="catalytic activity">
    <reaction evidence="9 10">
        <text>UDP-N-acetyl-alpha-D-muramoyl-L-alanine + D-glutamate + ATP = UDP-N-acetyl-alpha-D-muramoyl-L-alanyl-D-glutamate + ADP + phosphate + H(+)</text>
        <dbReference type="Rhea" id="RHEA:16429"/>
        <dbReference type="ChEBI" id="CHEBI:15378"/>
        <dbReference type="ChEBI" id="CHEBI:29986"/>
        <dbReference type="ChEBI" id="CHEBI:30616"/>
        <dbReference type="ChEBI" id="CHEBI:43474"/>
        <dbReference type="ChEBI" id="CHEBI:83898"/>
        <dbReference type="ChEBI" id="CHEBI:83900"/>
        <dbReference type="ChEBI" id="CHEBI:456216"/>
        <dbReference type="EC" id="6.3.2.9"/>
    </reaction>
</comment>
<feature type="binding site" evidence="9">
    <location>
        <begin position="140"/>
        <end position="146"/>
    </location>
    <ligand>
        <name>ATP</name>
        <dbReference type="ChEBI" id="CHEBI:30616"/>
    </ligand>
</feature>
<dbReference type="InterPro" id="IPR013221">
    <property type="entry name" value="Mur_ligase_cen"/>
</dbReference>
<dbReference type="InterPro" id="IPR036565">
    <property type="entry name" value="Mur-like_cat_sf"/>
</dbReference>
<evidence type="ECO:0000256" key="1">
    <source>
        <dbReference type="ARBA" id="ARBA00004496"/>
    </source>
</evidence>
<dbReference type="SUPFAM" id="SSF51984">
    <property type="entry name" value="MurCD N-terminal domain"/>
    <property type="match status" value="1"/>
</dbReference>
<evidence type="ECO:0000259" key="11">
    <source>
        <dbReference type="Pfam" id="PF01262"/>
    </source>
</evidence>
<dbReference type="Pfam" id="PF08245">
    <property type="entry name" value="Mur_ligase_M"/>
    <property type="match status" value="1"/>
</dbReference>
<dbReference type="InterPro" id="IPR004101">
    <property type="entry name" value="Mur_ligase_C"/>
</dbReference>
<protein>
    <recommendedName>
        <fullName evidence="9 10">UDP-N-acetylmuramoylalanine--D-glutamate ligase</fullName>
        <ecNumber evidence="9 10">6.3.2.9</ecNumber>
    </recommendedName>
    <alternativeName>
        <fullName evidence="9">D-glutamic acid-adding enzyme</fullName>
    </alternativeName>
    <alternativeName>
        <fullName evidence="9">UDP-N-acetylmuramoyl-L-alanyl-D-glutamate synthetase</fullName>
    </alternativeName>
</protein>
<dbReference type="Proteomes" id="UP001224412">
    <property type="component" value="Unassembled WGS sequence"/>
</dbReference>
<keyword evidence="9 10" id="KW-0573">Peptidoglycan synthesis</keyword>
<dbReference type="Pfam" id="PF02875">
    <property type="entry name" value="Mur_ligase_C"/>
    <property type="match status" value="1"/>
</dbReference>
<dbReference type="SUPFAM" id="SSF53623">
    <property type="entry name" value="MurD-like peptide ligases, catalytic domain"/>
    <property type="match status" value="1"/>
</dbReference>
<dbReference type="PANTHER" id="PTHR43692">
    <property type="entry name" value="UDP-N-ACETYLMURAMOYLALANINE--D-GLUTAMATE LIGASE"/>
    <property type="match status" value="1"/>
</dbReference>
<dbReference type="InterPro" id="IPR018109">
    <property type="entry name" value="Folylpolyglutamate_synth_CS"/>
</dbReference>
<reference evidence="14" key="1">
    <citation type="submission" date="2023-05" db="EMBL/GenBank/DDBJ databases">
        <title>Metabolic capabilities are highly conserved among human nasal-associated Corynebacterium species in pangenomic analyses.</title>
        <authorList>
            <person name="Tran T.H."/>
            <person name="Roberts A.Q."/>
            <person name="Escapa I.F."/>
            <person name="Gao W."/>
            <person name="Conlan S."/>
            <person name="Kong H."/>
            <person name="Segre J.A."/>
            <person name="Kelly M.S."/>
            <person name="Lemon K.P."/>
        </authorList>
    </citation>
    <scope>NUCLEOTIDE SEQUENCE</scope>
    <source>
        <strain evidence="14">KPL2773</strain>
    </source>
</reference>
<dbReference type="HAMAP" id="MF_00639">
    <property type="entry name" value="MurD"/>
    <property type="match status" value="1"/>
</dbReference>
<evidence type="ECO:0000313" key="14">
    <source>
        <dbReference type="EMBL" id="MDK4307305.1"/>
    </source>
</evidence>
<dbReference type="InterPro" id="IPR005762">
    <property type="entry name" value="MurD"/>
</dbReference>
<keyword evidence="4 9" id="KW-0436">Ligase</keyword>
<evidence type="ECO:0000256" key="4">
    <source>
        <dbReference type="ARBA" id="ARBA00022598"/>
    </source>
</evidence>
<dbReference type="GO" id="GO:0009252">
    <property type="term" value="P:peptidoglycan biosynthetic process"/>
    <property type="evidence" value="ECO:0007669"/>
    <property type="project" value="UniProtKB-UniRule"/>
</dbReference>
<dbReference type="InterPro" id="IPR036615">
    <property type="entry name" value="Mur_ligase_C_dom_sf"/>
</dbReference>
<dbReference type="InterPro" id="IPR007698">
    <property type="entry name" value="AlaDH/PNT_NAD(H)-bd"/>
</dbReference>
<evidence type="ECO:0000256" key="5">
    <source>
        <dbReference type="ARBA" id="ARBA00022618"/>
    </source>
</evidence>
<dbReference type="GO" id="GO:0005737">
    <property type="term" value="C:cytoplasm"/>
    <property type="evidence" value="ECO:0007669"/>
    <property type="project" value="UniProtKB-SubCell"/>
</dbReference>
<feature type="domain" description="Alanine dehydrogenase/pyridine nucleotide transhydrogenase NAD(H)-binding" evidence="11">
    <location>
        <begin position="7"/>
        <end position="94"/>
    </location>
</feature>
<evidence type="ECO:0000256" key="8">
    <source>
        <dbReference type="ARBA" id="ARBA00023306"/>
    </source>
</evidence>
<evidence type="ECO:0000313" key="15">
    <source>
        <dbReference type="Proteomes" id="UP001224412"/>
    </source>
</evidence>
<dbReference type="GO" id="GO:0008360">
    <property type="term" value="P:regulation of cell shape"/>
    <property type="evidence" value="ECO:0007669"/>
    <property type="project" value="UniProtKB-KW"/>
</dbReference>
<keyword evidence="7 9" id="KW-0067">ATP-binding</keyword>
<dbReference type="PROSITE" id="PS01011">
    <property type="entry name" value="FOLYLPOLYGLU_SYNT_1"/>
    <property type="match status" value="1"/>
</dbReference>
<dbReference type="EMBL" id="JASNVH010000010">
    <property type="protein sequence ID" value="MDK4307305.1"/>
    <property type="molecule type" value="Genomic_DNA"/>
</dbReference>
<comment type="similarity">
    <text evidence="9">Belongs to the MurCDEF family.</text>
</comment>
<dbReference type="AlphaFoldDB" id="A0AAP4F9J3"/>
<name>A0AAP4F9J3_9CORY</name>
<comment type="subcellular location">
    <subcellularLocation>
        <location evidence="1 9 10">Cytoplasm</location>
    </subcellularLocation>
</comment>
<dbReference type="GO" id="GO:0051301">
    <property type="term" value="P:cell division"/>
    <property type="evidence" value="ECO:0007669"/>
    <property type="project" value="UniProtKB-KW"/>
</dbReference>